<sequence>MLSKLSTALLVGAALAAPEDLQTRQNNCPSIHVFGARETTASPGFGTAGTVVNLILNAHSGATSEAIDYPAIGDNQYSYSVQQGVKAVTNQVTSFVNRCPNTKVVLVGYSQGAQIIDDAMCGGGDPNMGITDTAAPISSSVGSHVKAMIWMGNPRHTPGASYNKGTSNSPGFDPRPSGQGCSEYASLIQSYCDQADPYCSNGNDGNVHQSYGNVYGQAALQFVNSKLN</sequence>
<evidence type="ECO:0000313" key="1">
    <source>
        <dbReference type="EMBL" id="KAK1140859.1"/>
    </source>
</evidence>
<dbReference type="EMBL" id="JAOPJF010000074">
    <property type="protein sequence ID" value="KAK1140859.1"/>
    <property type="molecule type" value="Genomic_DNA"/>
</dbReference>
<name>A0ACC3ATP6_9EURO</name>
<gene>
    <name evidence="1" type="ORF">N8T08_009857</name>
</gene>
<keyword evidence="2" id="KW-1185">Reference proteome</keyword>
<protein>
    <submittedName>
        <fullName evidence="1">Uncharacterized protein</fullName>
    </submittedName>
</protein>
<evidence type="ECO:0000313" key="2">
    <source>
        <dbReference type="Proteomes" id="UP001177260"/>
    </source>
</evidence>
<comment type="caution">
    <text evidence="1">The sequence shown here is derived from an EMBL/GenBank/DDBJ whole genome shotgun (WGS) entry which is preliminary data.</text>
</comment>
<organism evidence="1 2">
    <name type="scientific">Aspergillus melleus</name>
    <dbReference type="NCBI Taxonomy" id="138277"/>
    <lineage>
        <taxon>Eukaryota</taxon>
        <taxon>Fungi</taxon>
        <taxon>Dikarya</taxon>
        <taxon>Ascomycota</taxon>
        <taxon>Pezizomycotina</taxon>
        <taxon>Eurotiomycetes</taxon>
        <taxon>Eurotiomycetidae</taxon>
        <taxon>Eurotiales</taxon>
        <taxon>Aspergillaceae</taxon>
        <taxon>Aspergillus</taxon>
        <taxon>Aspergillus subgen. Circumdati</taxon>
    </lineage>
</organism>
<accession>A0ACC3ATP6</accession>
<proteinExistence type="predicted"/>
<dbReference type="Proteomes" id="UP001177260">
    <property type="component" value="Unassembled WGS sequence"/>
</dbReference>
<reference evidence="1 2" key="1">
    <citation type="journal article" date="2023" name="ACS Omega">
        <title>Identification of the Neoaspergillic Acid Biosynthesis Gene Cluster by Establishing an In Vitro CRISPR-Ribonucleoprotein Genetic System in Aspergillus melleus.</title>
        <authorList>
            <person name="Yuan B."/>
            <person name="Grau M.F."/>
            <person name="Murata R.M."/>
            <person name="Torok T."/>
            <person name="Venkateswaran K."/>
            <person name="Stajich J.E."/>
            <person name="Wang C.C.C."/>
        </authorList>
    </citation>
    <scope>NUCLEOTIDE SEQUENCE [LARGE SCALE GENOMIC DNA]</scope>
    <source>
        <strain evidence="1 2">IMV 1140</strain>
    </source>
</reference>